<name>A0A481Z3Q1_9VIRU</name>
<keyword evidence="1" id="KW-1133">Transmembrane helix</keyword>
<gene>
    <name evidence="2" type="ORF">LCPAC001_01090</name>
</gene>
<accession>A0A481Z3Q1</accession>
<feature type="transmembrane region" description="Helical" evidence="1">
    <location>
        <begin position="97"/>
        <end position="114"/>
    </location>
</feature>
<reference evidence="2" key="1">
    <citation type="journal article" date="2019" name="MBio">
        <title>Virus Genomes from Deep Sea Sediments Expand the Ocean Megavirome and Support Independent Origins of Viral Gigantism.</title>
        <authorList>
            <person name="Backstrom D."/>
            <person name="Yutin N."/>
            <person name="Jorgensen S.L."/>
            <person name="Dharamshi J."/>
            <person name="Homa F."/>
            <person name="Zaremba-Niedwiedzka K."/>
            <person name="Spang A."/>
            <person name="Wolf Y.I."/>
            <person name="Koonin E.V."/>
            <person name="Ettema T.J."/>
        </authorList>
    </citation>
    <scope>NUCLEOTIDE SEQUENCE</scope>
</reference>
<organism evidence="2">
    <name type="scientific">Pithovirus LCPAC001</name>
    <dbReference type="NCBI Taxonomy" id="2506585"/>
    <lineage>
        <taxon>Viruses</taxon>
        <taxon>Pithoviruses</taxon>
    </lineage>
</organism>
<feature type="transmembrane region" description="Helical" evidence="1">
    <location>
        <begin position="151"/>
        <end position="173"/>
    </location>
</feature>
<evidence type="ECO:0000256" key="1">
    <source>
        <dbReference type="SAM" id="Phobius"/>
    </source>
</evidence>
<protein>
    <submittedName>
        <fullName evidence="2">Uncharacterized protein</fullName>
    </submittedName>
</protein>
<sequence>MEVCDFVPEEKYKDYYNYETPFHYLAKLDQDTYSDDKKNKIRVIYLIAVIVWLIIIFIFEFYKTTVVGYFILFIPIFLFAISFFFVENGTVEFESEVLGGNYIAFLFLIISVIIRWSKIKQKRKIILALMVSIFLIMFSLIDVWVGKSNLILLKHIRTIFNTAALALLIYALYENYSEMLQEGGFEEDPQSGTDLSGDVNEDVDGAEGLEELELEELAEI</sequence>
<proteinExistence type="predicted"/>
<feature type="transmembrane region" description="Helical" evidence="1">
    <location>
        <begin position="66"/>
        <end position="85"/>
    </location>
</feature>
<dbReference type="EMBL" id="MK500429">
    <property type="protein sequence ID" value="QBK89599.1"/>
    <property type="molecule type" value="Genomic_DNA"/>
</dbReference>
<keyword evidence="1" id="KW-0812">Transmembrane</keyword>
<evidence type="ECO:0000313" key="2">
    <source>
        <dbReference type="EMBL" id="QBK89599.1"/>
    </source>
</evidence>
<keyword evidence="1" id="KW-0472">Membrane</keyword>
<feature type="transmembrane region" description="Helical" evidence="1">
    <location>
        <begin position="41"/>
        <end position="59"/>
    </location>
</feature>
<feature type="transmembrane region" description="Helical" evidence="1">
    <location>
        <begin position="126"/>
        <end position="145"/>
    </location>
</feature>